<evidence type="ECO:0000256" key="6">
    <source>
        <dbReference type="SAM" id="MobiDB-lite"/>
    </source>
</evidence>
<dbReference type="EMBL" id="BAAAQD010000001">
    <property type="protein sequence ID" value="GAA1500247.1"/>
    <property type="molecule type" value="Genomic_DNA"/>
</dbReference>
<keyword evidence="4" id="KW-0804">Transcription</keyword>
<dbReference type="Pfam" id="PF03704">
    <property type="entry name" value="BTAD"/>
    <property type="match status" value="1"/>
</dbReference>
<dbReference type="InterPro" id="IPR036388">
    <property type="entry name" value="WH-like_DNA-bd_sf"/>
</dbReference>
<dbReference type="SMART" id="SM00862">
    <property type="entry name" value="Trans_reg_C"/>
    <property type="match status" value="1"/>
</dbReference>
<feature type="compositionally biased region" description="Low complexity" evidence="6">
    <location>
        <begin position="279"/>
        <end position="297"/>
    </location>
</feature>
<comment type="caution">
    <text evidence="8">The sequence shown here is derived from an EMBL/GenBank/DDBJ whole genome shotgun (WGS) entry which is preliminary data.</text>
</comment>
<evidence type="ECO:0000256" key="4">
    <source>
        <dbReference type="ARBA" id="ARBA00023163"/>
    </source>
</evidence>
<reference evidence="9" key="1">
    <citation type="journal article" date="2019" name="Int. J. Syst. Evol. Microbiol.">
        <title>The Global Catalogue of Microorganisms (GCM) 10K type strain sequencing project: providing services to taxonomists for standard genome sequencing and annotation.</title>
        <authorList>
            <consortium name="The Broad Institute Genomics Platform"/>
            <consortium name="The Broad Institute Genome Sequencing Center for Infectious Disease"/>
            <person name="Wu L."/>
            <person name="Ma J."/>
        </authorList>
    </citation>
    <scope>NUCLEOTIDE SEQUENCE [LARGE SCALE GENOMIC DNA]</scope>
    <source>
        <strain evidence="9">JCM 15933</strain>
    </source>
</reference>
<dbReference type="SUPFAM" id="SSF52540">
    <property type="entry name" value="P-loop containing nucleoside triphosphate hydrolases"/>
    <property type="match status" value="1"/>
</dbReference>
<dbReference type="InterPro" id="IPR016032">
    <property type="entry name" value="Sig_transdc_resp-reg_C-effctor"/>
</dbReference>
<dbReference type="Proteomes" id="UP001501470">
    <property type="component" value="Unassembled WGS sequence"/>
</dbReference>
<evidence type="ECO:0000256" key="5">
    <source>
        <dbReference type="PROSITE-ProRule" id="PRU01091"/>
    </source>
</evidence>
<dbReference type="InterPro" id="IPR027417">
    <property type="entry name" value="P-loop_NTPase"/>
</dbReference>
<sequence>MRMEQPFLGVLGPMRGLIGGRPVDLGGPRQRAVLARLVVAGGHVVPTDRFIDDLWQGVPPPKALAALQVYVSNLRRVLEPGRPPRTPATVLVTAAPGYALHLPADAVDAWRFEALLREGTTVAGADPGRADGLLRDALSAWEGPAYAEFADESWAVPEAGRLEELRLVCVEVGGRVAVRLGRAALAVPSLERHVSAHPLREEAVHLLASALYAAGRQGDAHAVLRSARDRLAAELGVDPGPALRALEADVLAHAPHLDAAPREQAGGTASPGQAGGLAGEPSPAGAGASGTGAAAPDSPRREAPLGPSPSGPSSQAHPSGGLRRTSAENADRGTFGRSEELATLDHVAGEVLRDGLRVVWVGGEAGAGKTTLLRMFAARLGSGWKVAWGRCPEVDGAPPAWAWSEVLGALPADRPDARLAPLLGTGGGGGQFALAQAVGEHLAGFGPLLVVLDDVHRADGETLQVLRHVAVAFADRPLLLVATHRPGEARPDLDPVRAALAGHRAVDVDLGGLDASAGAALLQHLGVPSDAVDDVVARTGGNPLFLTETARLVSAEGADSAVRAIPSGIGHVLRRRLARLPAPAQTVLRHAAVLGRDVDIDLLVAADGAGEDAVLDGLEAGVVSGLLEEPAAGRVRFTHALLRDVLYDDMPLLRRRRLHARVLDVLSAAAEPDVAALGHHALAAATPATAAVAAGHAAAAARQAAGLYAHREAAGLFRGALDAGPLPPVLRHDLLCGLTSALANAGDVTAARAARAEAIAAAALAGVPSVAALTAYDAPVAWTIRADRTIDTALVAQLEAALLAGAAVPGGSAPAGGSSVPAGSAPADAAVRCRLLVALVYELEGDDLERCDAASAEALALAGDDPLLRCHALNARYFAVLNPARRHELPAVGAELLEVATAAGLVQFQAQAHHVLFQAALERNDLAAAQDHVDRVVRHATAGQLGVALSVMALFAAVRALFAGDLATAVRLYTDLTARIARAGQPNAALVGVAGVFFVHLAAGTTGELLPMLQPVYDRLPDAVNDLMVRALIDAGRADEARAIWSPDTAPVREDYYWLAWNGLRALNAAALRSVPHARALYADLLPWAGQFVGLASGSLSGPPVDLVLAALADVLGDAAAAAGHRAAGHALAAATGALPWCPPAPGASP</sequence>
<feature type="DNA-binding region" description="OmpR/PhoB-type" evidence="5">
    <location>
        <begin position="1"/>
        <end position="102"/>
    </location>
</feature>
<comment type="similarity">
    <text evidence="1">Belongs to the AfsR/DnrI/RedD regulatory family.</text>
</comment>
<evidence type="ECO:0000256" key="3">
    <source>
        <dbReference type="ARBA" id="ARBA00023125"/>
    </source>
</evidence>
<evidence type="ECO:0000313" key="8">
    <source>
        <dbReference type="EMBL" id="GAA1500247.1"/>
    </source>
</evidence>
<dbReference type="CDD" id="cd15831">
    <property type="entry name" value="BTAD"/>
    <property type="match status" value="1"/>
</dbReference>
<dbReference type="Gene3D" id="3.40.50.300">
    <property type="entry name" value="P-loop containing nucleotide triphosphate hydrolases"/>
    <property type="match status" value="1"/>
</dbReference>
<keyword evidence="9" id="KW-1185">Reference proteome</keyword>
<dbReference type="InterPro" id="IPR011990">
    <property type="entry name" value="TPR-like_helical_dom_sf"/>
</dbReference>
<feature type="compositionally biased region" description="Low complexity" evidence="6">
    <location>
        <begin position="311"/>
        <end position="321"/>
    </location>
</feature>
<feature type="domain" description="OmpR/PhoB-type" evidence="7">
    <location>
        <begin position="1"/>
        <end position="102"/>
    </location>
</feature>
<dbReference type="SMART" id="SM01043">
    <property type="entry name" value="BTAD"/>
    <property type="match status" value="1"/>
</dbReference>
<evidence type="ECO:0000256" key="2">
    <source>
        <dbReference type="ARBA" id="ARBA00023015"/>
    </source>
</evidence>
<keyword evidence="2" id="KW-0805">Transcription regulation</keyword>
<evidence type="ECO:0000256" key="1">
    <source>
        <dbReference type="ARBA" id="ARBA00005820"/>
    </source>
</evidence>
<dbReference type="InterPro" id="IPR041664">
    <property type="entry name" value="AAA_16"/>
</dbReference>
<gene>
    <name evidence="8" type="ORF">GCM10009827_005460</name>
</gene>
<evidence type="ECO:0000313" key="9">
    <source>
        <dbReference type="Proteomes" id="UP001501470"/>
    </source>
</evidence>
<feature type="region of interest" description="Disordered" evidence="6">
    <location>
        <begin position="261"/>
        <end position="337"/>
    </location>
</feature>
<proteinExistence type="inferred from homology"/>
<keyword evidence="3 5" id="KW-0238">DNA-binding</keyword>
<dbReference type="SMART" id="SM00382">
    <property type="entry name" value="AAA"/>
    <property type="match status" value="1"/>
</dbReference>
<accession>A0ABP4K9W8</accession>
<dbReference type="InterPro" id="IPR001867">
    <property type="entry name" value="OmpR/PhoB-type_DNA-bd"/>
</dbReference>
<organism evidence="8 9">
    <name type="scientific">Dactylosporangium maewongense</name>
    <dbReference type="NCBI Taxonomy" id="634393"/>
    <lineage>
        <taxon>Bacteria</taxon>
        <taxon>Bacillati</taxon>
        <taxon>Actinomycetota</taxon>
        <taxon>Actinomycetes</taxon>
        <taxon>Micromonosporales</taxon>
        <taxon>Micromonosporaceae</taxon>
        <taxon>Dactylosporangium</taxon>
    </lineage>
</organism>
<dbReference type="InterPro" id="IPR003593">
    <property type="entry name" value="AAA+_ATPase"/>
</dbReference>
<dbReference type="Gene3D" id="1.10.10.10">
    <property type="entry name" value="Winged helix-like DNA-binding domain superfamily/Winged helix DNA-binding domain"/>
    <property type="match status" value="1"/>
</dbReference>
<dbReference type="PANTHER" id="PTHR35807">
    <property type="entry name" value="TRANSCRIPTIONAL REGULATOR REDD-RELATED"/>
    <property type="match status" value="1"/>
</dbReference>
<dbReference type="InterPro" id="IPR051677">
    <property type="entry name" value="AfsR-DnrI-RedD_regulator"/>
</dbReference>
<dbReference type="PANTHER" id="PTHR35807:SF1">
    <property type="entry name" value="TRANSCRIPTIONAL REGULATOR REDD"/>
    <property type="match status" value="1"/>
</dbReference>
<dbReference type="PROSITE" id="PS51755">
    <property type="entry name" value="OMPR_PHOB"/>
    <property type="match status" value="1"/>
</dbReference>
<dbReference type="InterPro" id="IPR005158">
    <property type="entry name" value="BTAD"/>
</dbReference>
<evidence type="ECO:0000259" key="7">
    <source>
        <dbReference type="PROSITE" id="PS51755"/>
    </source>
</evidence>
<dbReference type="Gene3D" id="1.25.40.10">
    <property type="entry name" value="Tetratricopeptide repeat domain"/>
    <property type="match status" value="1"/>
</dbReference>
<dbReference type="Pfam" id="PF00486">
    <property type="entry name" value="Trans_reg_C"/>
    <property type="match status" value="1"/>
</dbReference>
<dbReference type="SUPFAM" id="SSF46894">
    <property type="entry name" value="C-terminal effector domain of the bipartite response regulators"/>
    <property type="match status" value="1"/>
</dbReference>
<dbReference type="SUPFAM" id="SSF48452">
    <property type="entry name" value="TPR-like"/>
    <property type="match status" value="1"/>
</dbReference>
<dbReference type="Pfam" id="PF13191">
    <property type="entry name" value="AAA_16"/>
    <property type="match status" value="1"/>
</dbReference>
<protein>
    <recommendedName>
        <fullName evidence="7">OmpR/PhoB-type domain-containing protein</fullName>
    </recommendedName>
</protein>
<name>A0ABP4K9W8_9ACTN</name>